<dbReference type="FunFam" id="3.30.110.60:FF:000002">
    <property type="entry name" value="CRS2-associated factor 1, chloroplastic"/>
    <property type="match status" value="2"/>
</dbReference>
<dbReference type="EMBL" id="JAYKXN010000007">
    <property type="protein sequence ID" value="KAK7272718.1"/>
    <property type="molecule type" value="Genomic_DNA"/>
</dbReference>
<protein>
    <recommendedName>
        <fullName evidence="9">CRM domain-containing protein</fullName>
    </recommendedName>
</protein>
<evidence type="ECO:0000256" key="8">
    <source>
        <dbReference type="SAM" id="MobiDB-lite"/>
    </source>
</evidence>
<dbReference type="PANTHER" id="PTHR46247:SF1">
    <property type="entry name" value="CRS2-ASSOCIATED FACTOR 1, CHLOROPLASTIC"/>
    <property type="match status" value="1"/>
</dbReference>
<dbReference type="GO" id="GO:0000373">
    <property type="term" value="P:Group II intron splicing"/>
    <property type="evidence" value="ECO:0007669"/>
    <property type="project" value="InterPro"/>
</dbReference>
<evidence type="ECO:0000256" key="6">
    <source>
        <dbReference type="ARBA" id="ARBA00023274"/>
    </source>
</evidence>
<sequence>MDTILKLAIQLPIFSPPLDPNPTRQRSSTELHFSRWNNANAEKFELRRRTLKEIEDEICRTRRFTAADNITATASTDSSVAAETFKSFGTPSSPSRPSIPGRKSKYSKPPPKPKSLLNSHPVLSRAESFEFRPGPENVKIGDDGVSYVVDGAPFEFRYSYTETPTEKPVEFREPPVAPFGPATLPRPWTGRNPVPPRKVKELESLVPVESVPWSGSVLEGWGKNVRPRENVLGEPLTQDEITDLVNDTMKSTSQLNIGRDGLTHNMVETIHTYWMRRRVCKIKCKGVCTVDMDKVCQQLEERTGGEIIYRKGGTVYLFRGRYYNYKMRPRFPLMRWKPVTPVYPRLIKKVPEGLTPAKATEMRQKGRNLIPLCKLAKNGVYWDLVANVREAFEECELVRINCQGLDVSDYRRIGAKLKDLVPCVLLSFENDHILMWRGENWRPTLPTLRDDEEANRINVGSENSRTLPSESQGMSAPCLQKISVALVSNESHDFDISSDSDDMRLHKVEVPCSTENSNLPVSVVTDTASFPMKPYEVETTEDVTPSSGEPLPCCSTSSSVMLSPQTIKNFINNLVDPHTDNLLDDSGAADVIEPSLSASCTEGILLLLEQAVEKGSALVLDKESLDDDYIYKTTVAFAKSAPPEPVFKLPRKVMVQKSDKQEGSTLETDDEVASVTMKGEKMEKSSEISRKEVVDKGCPNAVPQRTIDVDKLAILK</sequence>
<organism evidence="10 11">
    <name type="scientific">Clitoria ternatea</name>
    <name type="common">Butterfly pea</name>
    <dbReference type="NCBI Taxonomy" id="43366"/>
    <lineage>
        <taxon>Eukaryota</taxon>
        <taxon>Viridiplantae</taxon>
        <taxon>Streptophyta</taxon>
        <taxon>Embryophyta</taxon>
        <taxon>Tracheophyta</taxon>
        <taxon>Spermatophyta</taxon>
        <taxon>Magnoliopsida</taxon>
        <taxon>eudicotyledons</taxon>
        <taxon>Gunneridae</taxon>
        <taxon>Pentapetalae</taxon>
        <taxon>rosids</taxon>
        <taxon>fabids</taxon>
        <taxon>Fabales</taxon>
        <taxon>Fabaceae</taxon>
        <taxon>Papilionoideae</taxon>
        <taxon>50 kb inversion clade</taxon>
        <taxon>NPAAA clade</taxon>
        <taxon>indigoferoid/millettioid clade</taxon>
        <taxon>Phaseoleae</taxon>
        <taxon>Clitoria</taxon>
    </lineage>
</organism>
<feature type="domain" description="CRM" evidence="9">
    <location>
        <begin position="234"/>
        <end position="330"/>
    </location>
</feature>
<proteinExistence type="predicted"/>
<feature type="region of interest" description="Disordered" evidence="8">
    <location>
        <begin position="169"/>
        <end position="192"/>
    </location>
</feature>
<evidence type="ECO:0000313" key="10">
    <source>
        <dbReference type="EMBL" id="KAK7272718.1"/>
    </source>
</evidence>
<dbReference type="Proteomes" id="UP001359559">
    <property type="component" value="Unassembled WGS sequence"/>
</dbReference>
<reference evidence="10 11" key="1">
    <citation type="submission" date="2024-01" db="EMBL/GenBank/DDBJ databases">
        <title>The genomes of 5 underutilized Papilionoideae crops provide insights into root nodulation and disease resistance.</title>
        <authorList>
            <person name="Yuan L."/>
        </authorList>
    </citation>
    <scope>NUCLEOTIDE SEQUENCE [LARGE SCALE GENOMIC DNA]</scope>
    <source>
        <strain evidence="10">LY-2023</strain>
        <tissue evidence="10">Leaf</tissue>
    </source>
</reference>
<feature type="compositionally biased region" description="Low complexity" evidence="8">
    <location>
        <begin position="91"/>
        <end position="100"/>
    </location>
</feature>
<gene>
    <name evidence="10" type="ORF">RJT34_29514</name>
</gene>
<name>A0AAN9FIU4_CLITE</name>
<evidence type="ECO:0000256" key="7">
    <source>
        <dbReference type="PROSITE-ProRule" id="PRU00626"/>
    </source>
</evidence>
<dbReference type="InterPro" id="IPR044599">
    <property type="entry name" value="CAF1P_plant"/>
</dbReference>
<feature type="region of interest" description="Disordered" evidence="8">
    <location>
        <begin position="85"/>
        <end position="120"/>
    </location>
</feature>
<keyword evidence="11" id="KW-1185">Reference proteome</keyword>
<evidence type="ECO:0000256" key="2">
    <source>
        <dbReference type="ARBA" id="ARBA00022737"/>
    </source>
</evidence>
<evidence type="ECO:0000256" key="1">
    <source>
        <dbReference type="ARBA" id="ARBA00022664"/>
    </source>
</evidence>
<dbReference type="GO" id="GO:0003723">
    <property type="term" value="F:RNA binding"/>
    <property type="evidence" value="ECO:0007669"/>
    <property type="project" value="UniProtKB-UniRule"/>
</dbReference>
<dbReference type="PROSITE" id="PS51295">
    <property type="entry name" value="CRM"/>
    <property type="match status" value="2"/>
</dbReference>
<dbReference type="Pfam" id="PF01985">
    <property type="entry name" value="CRS1_YhbY"/>
    <property type="match status" value="2"/>
</dbReference>
<dbReference type="Gene3D" id="3.30.110.60">
    <property type="entry name" value="YhbY-like"/>
    <property type="match status" value="2"/>
</dbReference>
<dbReference type="AlphaFoldDB" id="A0AAN9FIU4"/>
<comment type="caution">
    <text evidence="10">The sequence shown here is derived from an EMBL/GenBank/DDBJ whole genome shotgun (WGS) entry which is preliminary data.</text>
</comment>
<dbReference type="GO" id="GO:1990904">
    <property type="term" value="C:ribonucleoprotein complex"/>
    <property type="evidence" value="ECO:0007669"/>
    <property type="project" value="UniProtKB-KW"/>
</dbReference>
<dbReference type="SMART" id="SM01103">
    <property type="entry name" value="CRS1_YhbY"/>
    <property type="match status" value="2"/>
</dbReference>
<evidence type="ECO:0000256" key="4">
    <source>
        <dbReference type="ARBA" id="ARBA00022946"/>
    </source>
</evidence>
<keyword evidence="4" id="KW-0809">Transit peptide</keyword>
<keyword evidence="5" id="KW-0508">mRNA splicing</keyword>
<dbReference type="InterPro" id="IPR001890">
    <property type="entry name" value="RNA-binding_CRM"/>
</dbReference>
<keyword evidence="6" id="KW-0687">Ribonucleoprotein</keyword>
<accession>A0AAN9FIU4</accession>
<dbReference type="GO" id="GO:0006397">
    <property type="term" value="P:mRNA processing"/>
    <property type="evidence" value="ECO:0007669"/>
    <property type="project" value="UniProtKB-KW"/>
</dbReference>
<evidence type="ECO:0000313" key="11">
    <source>
        <dbReference type="Proteomes" id="UP001359559"/>
    </source>
</evidence>
<dbReference type="SUPFAM" id="SSF75471">
    <property type="entry name" value="YhbY-like"/>
    <property type="match status" value="2"/>
</dbReference>
<keyword evidence="3 7" id="KW-0694">RNA-binding</keyword>
<keyword evidence="2" id="KW-0677">Repeat</keyword>
<evidence type="ECO:0000259" key="9">
    <source>
        <dbReference type="PROSITE" id="PS51295"/>
    </source>
</evidence>
<feature type="domain" description="CRM" evidence="9">
    <location>
        <begin position="352"/>
        <end position="448"/>
    </location>
</feature>
<dbReference type="InterPro" id="IPR035920">
    <property type="entry name" value="YhbY-like_sf"/>
</dbReference>
<keyword evidence="1" id="KW-0507">mRNA processing</keyword>
<dbReference type="PANTHER" id="PTHR46247">
    <property type="entry name" value="CRS2-ASSOCIATED FACTOR 1, CHLOROPLASTIC"/>
    <property type="match status" value="1"/>
</dbReference>
<evidence type="ECO:0000256" key="5">
    <source>
        <dbReference type="ARBA" id="ARBA00023187"/>
    </source>
</evidence>
<evidence type="ECO:0000256" key="3">
    <source>
        <dbReference type="ARBA" id="ARBA00022884"/>
    </source>
</evidence>